<evidence type="ECO:0000256" key="5">
    <source>
        <dbReference type="ARBA" id="ARBA00022782"/>
    </source>
</evidence>
<dbReference type="AlphaFoldDB" id="A0AAD7UCS5"/>
<evidence type="ECO:0000256" key="8">
    <source>
        <dbReference type="ARBA" id="ARBA00022857"/>
    </source>
</evidence>
<dbReference type="PANTHER" id="PTHR10556:SF57">
    <property type="entry name" value="3-OXO-5-ALPHA-STEROID 4-DEHYDROGENASE 1"/>
    <property type="match status" value="1"/>
</dbReference>
<gene>
    <name evidence="15" type="ORF">CTAYLR_008349</name>
</gene>
<feature type="transmembrane region" description="Helical" evidence="13">
    <location>
        <begin position="112"/>
        <end position="133"/>
    </location>
</feature>
<dbReference type="GO" id="GO:0005789">
    <property type="term" value="C:endoplasmic reticulum membrane"/>
    <property type="evidence" value="ECO:0007669"/>
    <property type="project" value="UniProtKB-SubCell"/>
</dbReference>
<evidence type="ECO:0000313" key="16">
    <source>
        <dbReference type="Proteomes" id="UP001230188"/>
    </source>
</evidence>
<evidence type="ECO:0000256" key="1">
    <source>
        <dbReference type="ARBA" id="ARBA00004477"/>
    </source>
</evidence>
<name>A0AAD7UCS5_9STRA</name>
<dbReference type="FunFam" id="1.20.120.1630:FF:000014">
    <property type="entry name" value="Steroid 5-alpha reductase, putative"/>
    <property type="match status" value="1"/>
</dbReference>
<dbReference type="Pfam" id="PF02544">
    <property type="entry name" value="Steroid_dh"/>
    <property type="match status" value="1"/>
</dbReference>
<keyword evidence="11" id="KW-0443">Lipid metabolism</keyword>
<feature type="domain" description="3-oxo-5-alpha-steroid 4-dehydrogenase C-terminal" evidence="14">
    <location>
        <begin position="109"/>
        <end position="256"/>
    </location>
</feature>
<dbReference type="Proteomes" id="UP001230188">
    <property type="component" value="Unassembled WGS sequence"/>
</dbReference>
<evidence type="ECO:0000256" key="9">
    <source>
        <dbReference type="ARBA" id="ARBA00022989"/>
    </source>
</evidence>
<dbReference type="InterPro" id="IPR001104">
    <property type="entry name" value="3-oxo-5_a-steroid_4-DH_C"/>
</dbReference>
<organism evidence="15 16">
    <name type="scientific">Chrysophaeum taylorii</name>
    <dbReference type="NCBI Taxonomy" id="2483200"/>
    <lineage>
        <taxon>Eukaryota</taxon>
        <taxon>Sar</taxon>
        <taxon>Stramenopiles</taxon>
        <taxon>Ochrophyta</taxon>
        <taxon>Pelagophyceae</taxon>
        <taxon>Pelagomonadales</taxon>
        <taxon>Pelagomonadaceae</taxon>
        <taxon>Chrysophaeum</taxon>
    </lineage>
</organism>
<keyword evidence="16" id="KW-1185">Reference proteome</keyword>
<keyword evidence="9 13" id="KW-1133">Transmembrane helix</keyword>
<evidence type="ECO:0000256" key="3">
    <source>
        <dbReference type="ARBA" id="ARBA00007742"/>
    </source>
</evidence>
<evidence type="ECO:0000313" key="15">
    <source>
        <dbReference type="EMBL" id="KAJ8602541.1"/>
    </source>
</evidence>
<evidence type="ECO:0000256" key="13">
    <source>
        <dbReference type="SAM" id="Phobius"/>
    </source>
</evidence>
<keyword evidence="5" id="KW-0221">Differentiation</keyword>
<dbReference type="GO" id="GO:0006694">
    <property type="term" value="P:steroid biosynthetic process"/>
    <property type="evidence" value="ECO:0007669"/>
    <property type="project" value="TreeGrafter"/>
</dbReference>
<dbReference type="EMBL" id="JAQMWT010000377">
    <property type="protein sequence ID" value="KAJ8602541.1"/>
    <property type="molecule type" value="Genomic_DNA"/>
</dbReference>
<evidence type="ECO:0000256" key="11">
    <source>
        <dbReference type="ARBA" id="ARBA00023098"/>
    </source>
</evidence>
<evidence type="ECO:0000259" key="14">
    <source>
        <dbReference type="Pfam" id="PF02544"/>
    </source>
</evidence>
<comment type="similarity">
    <text evidence="3">Belongs to the steroid 5-alpha reductase family.</text>
</comment>
<proteinExistence type="inferred from homology"/>
<evidence type="ECO:0000256" key="4">
    <source>
        <dbReference type="ARBA" id="ARBA00022692"/>
    </source>
</evidence>
<comment type="subcellular location">
    <subcellularLocation>
        <location evidence="1">Endoplasmic reticulum membrane</location>
        <topology evidence="1">Multi-pass membrane protein</topology>
    </subcellularLocation>
    <subcellularLocation>
        <location evidence="2">Microsome membrane</location>
    </subcellularLocation>
</comment>
<evidence type="ECO:0000256" key="10">
    <source>
        <dbReference type="ARBA" id="ARBA00023002"/>
    </source>
</evidence>
<keyword evidence="8" id="KW-0521">NADP</keyword>
<evidence type="ECO:0000256" key="7">
    <source>
        <dbReference type="ARBA" id="ARBA00022848"/>
    </source>
</evidence>
<evidence type="ECO:0000256" key="12">
    <source>
        <dbReference type="ARBA" id="ARBA00023136"/>
    </source>
</evidence>
<dbReference type="Gene3D" id="1.20.120.1630">
    <property type="match status" value="1"/>
</dbReference>
<dbReference type="GO" id="GO:0003865">
    <property type="term" value="F:3-oxo-5-alpha-steroid 4-dehydrogenase activity"/>
    <property type="evidence" value="ECO:0007669"/>
    <property type="project" value="TreeGrafter"/>
</dbReference>
<sequence length="256" mass="28384">MDEVTLHRRVCVGFVASMVLCGVPLFAGVAAPYGRYHQERALGLRYGWPVDARVAWFVQEVPSLIVPFLVRRDDEVLSSPVNRALLFLFVAHYAHRSLVFPFRIRGGKPTPAVTAACAFAYTAVNGFIQGQYLAALHRFPDELRGTFFVGVAAFVAGFAICAHSDGILRDLRRDGSTGYAIPRGGFFDFVSCANYFGEILEWVGYAIAMNGAYPGLACAAGTALNLIPRALRHHNWYKAKFDDYPKSRRAIIPFVW</sequence>
<keyword evidence="6" id="KW-0256">Endoplasmic reticulum</keyword>
<dbReference type="InterPro" id="IPR039357">
    <property type="entry name" value="SRD5A/TECR"/>
</dbReference>
<feature type="transmembrane region" description="Helical" evidence="13">
    <location>
        <begin position="12"/>
        <end position="33"/>
    </location>
</feature>
<keyword evidence="12 13" id="KW-0472">Membrane</keyword>
<keyword evidence="7" id="KW-0492">Microsome</keyword>
<comment type="caution">
    <text evidence="15">The sequence shown here is derived from an EMBL/GenBank/DDBJ whole genome shotgun (WGS) entry which is preliminary data.</text>
</comment>
<accession>A0AAD7UCS5</accession>
<dbReference type="PROSITE" id="PS50244">
    <property type="entry name" value="S5A_REDUCTASE"/>
    <property type="match status" value="1"/>
</dbReference>
<dbReference type="GO" id="GO:0030154">
    <property type="term" value="P:cell differentiation"/>
    <property type="evidence" value="ECO:0007669"/>
    <property type="project" value="UniProtKB-KW"/>
</dbReference>
<evidence type="ECO:0000256" key="6">
    <source>
        <dbReference type="ARBA" id="ARBA00022824"/>
    </source>
</evidence>
<keyword evidence="10" id="KW-0560">Oxidoreductase</keyword>
<evidence type="ECO:0000256" key="2">
    <source>
        <dbReference type="ARBA" id="ARBA00004524"/>
    </source>
</evidence>
<reference evidence="15" key="1">
    <citation type="submission" date="2023-01" db="EMBL/GenBank/DDBJ databases">
        <title>Metagenome sequencing of chrysophaentin producing Chrysophaeum taylorii.</title>
        <authorList>
            <person name="Davison J."/>
            <person name="Bewley C."/>
        </authorList>
    </citation>
    <scope>NUCLEOTIDE SEQUENCE</scope>
    <source>
        <strain evidence="15">NIES-1699</strain>
    </source>
</reference>
<dbReference type="PANTHER" id="PTHR10556">
    <property type="entry name" value="3-OXO-5-ALPHA-STEROID 4-DEHYDROGENASE"/>
    <property type="match status" value="1"/>
</dbReference>
<keyword evidence="4 13" id="KW-0812">Transmembrane</keyword>
<feature type="transmembrane region" description="Helical" evidence="13">
    <location>
        <begin position="145"/>
        <end position="163"/>
    </location>
</feature>
<protein>
    <recommendedName>
        <fullName evidence="14">3-oxo-5-alpha-steroid 4-dehydrogenase C-terminal domain-containing protein</fullName>
    </recommendedName>
</protein>